<keyword evidence="3 6" id="KW-0812">Transmembrane</keyword>
<dbReference type="Pfam" id="PF03772">
    <property type="entry name" value="Competence"/>
    <property type="match status" value="1"/>
</dbReference>
<dbReference type="InterPro" id="IPR052159">
    <property type="entry name" value="Competence_DNA_uptake"/>
</dbReference>
<dbReference type="Proteomes" id="UP000015388">
    <property type="component" value="Chromosome"/>
</dbReference>
<evidence type="ECO:0000256" key="3">
    <source>
        <dbReference type="ARBA" id="ARBA00022692"/>
    </source>
</evidence>
<proteinExistence type="predicted"/>
<dbReference type="NCBIfam" id="TIGR00360">
    <property type="entry name" value="ComEC_N-term"/>
    <property type="match status" value="1"/>
</dbReference>
<feature type="transmembrane region" description="Helical" evidence="6">
    <location>
        <begin position="303"/>
        <end position="324"/>
    </location>
</feature>
<keyword evidence="9" id="KW-1185">Reference proteome</keyword>
<name>S5SWM4_9CORY</name>
<feature type="domain" description="ComEC/Rec2-related protein" evidence="7">
    <location>
        <begin position="187"/>
        <end position="447"/>
    </location>
</feature>
<dbReference type="PATRIC" id="fig|1224163.3.peg.2012"/>
<evidence type="ECO:0000256" key="2">
    <source>
        <dbReference type="ARBA" id="ARBA00022475"/>
    </source>
</evidence>
<keyword evidence="4 6" id="KW-1133">Transmembrane helix</keyword>
<dbReference type="GO" id="GO:0005886">
    <property type="term" value="C:plasma membrane"/>
    <property type="evidence" value="ECO:0007669"/>
    <property type="project" value="UniProtKB-SubCell"/>
</dbReference>
<dbReference type="EMBL" id="CP003924">
    <property type="protein sequence ID" value="AGS35467.1"/>
    <property type="molecule type" value="Genomic_DNA"/>
</dbReference>
<organism evidence="8 9">
    <name type="scientific">Corynebacterium maris DSM 45190</name>
    <dbReference type="NCBI Taxonomy" id="1224163"/>
    <lineage>
        <taxon>Bacteria</taxon>
        <taxon>Bacillati</taxon>
        <taxon>Actinomycetota</taxon>
        <taxon>Actinomycetes</taxon>
        <taxon>Mycobacteriales</taxon>
        <taxon>Corynebacteriaceae</taxon>
        <taxon>Corynebacterium</taxon>
    </lineage>
</organism>
<feature type="transmembrane region" description="Helical" evidence="6">
    <location>
        <begin position="269"/>
        <end position="297"/>
    </location>
</feature>
<dbReference type="OrthoDB" id="7177610at2"/>
<protein>
    <recommendedName>
        <fullName evidence="7">ComEC/Rec2-related protein domain-containing protein</fullName>
    </recommendedName>
</protein>
<sequence>MAELRLVPAALTVWAAALLVLLTGQPWPSLAAVLLAAGALAAARQPGQTTLTAVLGGAVTLMTWLRARQAAETDLGGQITGTLNTAAGTTSAGGGILRLSVPGYPAQLTAFTDESGQGLPAGATVALEATYSEAGSPGLSPVVADAEILSAGPPTGWAAIAAHVKDTFAAAVDARLSGEHRGLIPGMVLGDVSLQSDAAQQLYIDTGLSHLSAVSGSNVTIVTTVAIMACRAIGVGPRGQTAVAALALVGFVGLVGLEPSVLRAAVTGLVGLAAVLGSAQMEPVHALCVAVIVLLAVDPDLAAAWGFALSVAATAGIVALTPLLDAPLSRTRLPLLLVRSLAVSIAADVVTAPLIAMMAGEVSLVAVVANVVVTPATAPVTVLGLFAAALALLPGPGAGLLITVVSPLTWWIHASADWLASLPVVTVSADPVWVLIVYGWIIAAILAGKTWLVVTVGLVGLLSYARAESPAPEIPLELLVTHTVATVDDVDAAPPGTQAIIVTDPDGRRADRPSATVDGVPVLFPARDGPVTLHTDGTQRAADGRF</sequence>
<dbReference type="RefSeq" id="WP_020935400.1">
    <property type="nucleotide sequence ID" value="NC_021915.1"/>
</dbReference>
<reference evidence="8 9" key="1">
    <citation type="submission" date="2012-11" db="EMBL/GenBank/DDBJ databases">
        <title>The complete genome sequence of Corynebacterium maris Coryn-1 (=DSM 45190).</title>
        <authorList>
            <person name="Schaffert L."/>
            <person name="Albersmeier A."/>
            <person name="Kalinowski J."/>
            <person name="Ruckert C."/>
        </authorList>
    </citation>
    <scope>NUCLEOTIDE SEQUENCE [LARGE SCALE GENOMIC DNA]</scope>
    <source>
        <strain evidence="9">Coryn-1</strain>
    </source>
</reference>
<accession>S5SWM4</accession>
<feature type="transmembrane region" description="Helical" evidence="6">
    <location>
        <begin position="432"/>
        <end position="462"/>
    </location>
</feature>
<feature type="transmembrane region" description="Helical" evidence="6">
    <location>
        <begin position="364"/>
        <end position="393"/>
    </location>
</feature>
<dbReference type="InterPro" id="IPR004477">
    <property type="entry name" value="ComEC_N"/>
</dbReference>
<dbReference type="KEGG" id="cmd:B841_09975"/>
<evidence type="ECO:0000259" key="7">
    <source>
        <dbReference type="Pfam" id="PF03772"/>
    </source>
</evidence>
<dbReference type="PANTHER" id="PTHR30619:SF1">
    <property type="entry name" value="RECOMBINATION PROTEIN 2"/>
    <property type="match status" value="1"/>
</dbReference>
<evidence type="ECO:0000256" key="6">
    <source>
        <dbReference type="SAM" id="Phobius"/>
    </source>
</evidence>
<feature type="transmembrane region" description="Helical" evidence="6">
    <location>
        <begin position="400"/>
        <end position="420"/>
    </location>
</feature>
<keyword evidence="2" id="KW-1003">Cell membrane</keyword>
<dbReference type="AlphaFoldDB" id="S5SWM4"/>
<dbReference type="eggNOG" id="COG0658">
    <property type="taxonomic scope" value="Bacteria"/>
</dbReference>
<feature type="transmembrane region" description="Helical" evidence="6">
    <location>
        <begin position="239"/>
        <end position="257"/>
    </location>
</feature>
<evidence type="ECO:0000256" key="1">
    <source>
        <dbReference type="ARBA" id="ARBA00004651"/>
    </source>
</evidence>
<dbReference type="PANTHER" id="PTHR30619">
    <property type="entry name" value="DNA INTERNALIZATION/COMPETENCE PROTEIN COMEC/REC2"/>
    <property type="match status" value="1"/>
</dbReference>
<evidence type="ECO:0000313" key="8">
    <source>
        <dbReference type="EMBL" id="AGS35467.1"/>
    </source>
</evidence>
<keyword evidence="5 6" id="KW-0472">Membrane</keyword>
<evidence type="ECO:0000256" key="4">
    <source>
        <dbReference type="ARBA" id="ARBA00022989"/>
    </source>
</evidence>
<evidence type="ECO:0000313" key="9">
    <source>
        <dbReference type="Proteomes" id="UP000015388"/>
    </source>
</evidence>
<comment type="subcellular location">
    <subcellularLocation>
        <location evidence="1">Cell membrane</location>
        <topology evidence="1">Multi-pass membrane protein</topology>
    </subcellularLocation>
</comment>
<dbReference type="STRING" id="1224163.B841_09975"/>
<evidence type="ECO:0000256" key="5">
    <source>
        <dbReference type="ARBA" id="ARBA00023136"/>
    </source>
</evidence>
<feature type="transmembrane region" description="Helical" evidence="6">
    <location>
        <begin position="336"/>
        <end position="358"/>
    </location>
</feature>
<gene>
    <name evidence="8" type="ORF">B841_09975</name>
</gene>
<dbReference type="HOGENOM" id="CLU_010363_8_3_11"/>